<feature type="non-terminal residue" evidence="1">
    <location>
        <position position="1"/>
    </location>
</feature>
<feature type="non-terminal residue" evidence="1">
    <location>
        <position position="64"/>
    </location>
</feature>
<accession>A0A2M7BTY6</accession>
<dbReference type="EMBL" id="PEUX01000062">
    <property type="protein sequence ID" value="PIV10032.1"/>
    <property type="molecule type" value="Genomic_DNA"/>
</dbReference>
<gene>
    <name evidence="1" type="ORF">COS49_02710</name>
</gene>
<organism evidence="1 2">
    <name type="scientific">Candidatus Portnoybacteria bacterium CG03_land_8_20_14_0_80_41_10</name>
    <dbReference type="NCBI Taxonomy" id="1974808"/>
    <lineage>
        <taxon>Bacteria</taxon>
        <taxon>Candidatus Portnoyibacteriota</taxon>
    </lineage>
</organism>
<evidence type="ECO:0000313" key="2">
    <source>
        <dbReference type="Proteomes" id="UP000229894"/>
    </source>
</evidence>
<proteinExistence type="predicted"/>
<dbReference type="Proteomes" id="UP000229894">
    <property type="component" value="Unassembled WGS sequence"/>
</dbReference>
<evidence type="ECO:0000313" key="1">
    <source>
        <dbReference type="EMBL" id="PIV10032.1"/>
    </source>
</evidence>
<sequence>TLNFNVLKNVKVDDSLGTAEPEDINNQQLAVEGDLDLNYEAETFKNYMLNGTSKAMEIAFTNTD</sequence>
<comment type="caution">
    <text evidence="1">The sequence shown here is derived from an EMBL/GenBank/DDBJ whole genome shotgun (WGS) entry which is preliminary data.</text>
</comment>
<name>A0A2M7BTY6_9BACT</name>
<dbReference type="AlphaFoldDB" id="A0A2M7BTY6"/>
<protein>
    <submittedName>
        <fullName evidence="1">Uncharacterized protein</fullName>
    </submittedName>
</protein>
<reference evidence="2" key="1">
    <citation type="submission" date="2017-09" db="EMBL/GenBank/DDBJ databases">
        <title>Depth-based differentiation of microbial function through sediment-hosted aquifers and enrichment of novel symbionts in the deep terrestrial subsurface.</title>
        <authorList>
            <person name="Probst A.J."/>
            <person name="Ladd B."/>
            <person name="Jarett J.K."/>
            <person name="Geller-Mcgrath D.E."/>
            <person name="Sieber C.M.K."/>
            <person name="Emerson J.B."/>
            <person name="Anantharaman K."/>
            <person name="Thomas B.C."/>
            <person name="Malmstrom R."/>
            <person name="Stieglmeier M."/>
            <person name="Klingl A."/>
            <person name="Woyke T."/>
            <person name="Ryan C.M."/>
            <person name="Banfield J.F."/>
        </authorList>
    </citation>
    <scope>NUCLEOTIDE SEQUENCE [LARGE SCALE GENOMIC DNA]</scope>
</reference>